<dbReference type="PROSITE" id="PS51257">
    <property type="entry name" value="PROKAR_LIPOPROTEIN"/>
    <property type="match status" value="1"/>
</dbReference>
<accession>A0A0M2HWB9</accession>
<feature type="chain" id="PRO_5005633891" description="Iron(III) transport system substrate-binding protein" evidence="2">
    <location>
        <begin position="38"/>
        <end position="399"/>
    </location>
</feature>
<dbReference type="AlphaFoldDB" id="A0A0M2HWB9"/>
<sequence>MTFTKRSSVRAAAALTAMALLSVGLMACAPSSGGAQAEEDTTKPEVELGISDDGYTLDKLIKAAQKEGPLVVSDSTGKITDIADAFTAKYGIQTTGVKQKAGEATEIAIREAEADNIQTDVFILADAPVGERELIERDIATAWTPPDLADSLDTEYKDPLVVATDVMVWAYNTELYPDGCPVDNLWALTDKDWTGHVVMEDPTLKTAILYWVNEMAANHDDVMKDAYEDYFGEKFKSDEDSASAEFLKRLAQNQPLLVKSGSDSAESAGAPGQTEGFMGLVSTAKFRENADSGYKMGLCKDVAPYSGFAYTKLGLIANGTKSPNAAKLFLHYILTEEGFAPQLEDGKFSSNSDIEPAADEPSGILDIWDQISIAERGMLDKDYDSLPEWNDFWIAANHS</sequence>
<gene>
    <name evidence="3" type="ORF">RS84_00900</name>
</gene>
<protein>
    <recommendedName>
        <fullName evidence="5">Iron(III) transport system substrate-binding protein</fullName>
    </recommendedName>
</protein>
<evidence type="ECO:0000256" key="1">
    <source>
        <dbReference type="ARBA" id="ARBA00022729"/>
    </source>
</evidence>
<proteinExistence type="predicted"/>
<dbReference type="RefSeq" id="WP_045256546.1">
    <property type="nucleotide sequence ID" value="NZ_JYJB01000006.1"/>
</dbReference>
<dbReference type="STRING" id="273678.RS84_00900"/>
<dbReference type="EMBL" id="JYJB01000006">
    <property type="protein sequence ID" value="KJL48733.1"/>
    <property type="molecule type" value="Genomic_DNA"/>
</dbReference>
<name>A0A0M2HWB9_9MICO</name>
<comment type="caution">
    <text evidence="3">The sequence shown here is derived from an EMBL/GenBank/DDBJ whole genome shotgun (WGS) entry which is preliminary data.</text>
</comment>
<dbReference type="SUPFAM" id="SSF53850">
    <property type="entry name" value="Periplasmic binding protein-like II"/>
    <property type="match status" value="1"/>
</dbReference>
<feature type="signal peptide" evidence="2">
    <location>
        <begin position="1"/>
        <end position="37"/>
    </location>
</feature>
<dbReference type="PATRIC" id="fig|273678.4.peg.896"/>
<dbReference type="Proteomes" id="UP000033900">
    <property type="component" value="Unassembled WGS sequence"/>
</dbReference>
<evidence type="ECO:0000313" key="4">
    <source>
        <dbReference type="Proteomes" id="UP000033900"/>
    </source>
</evidence>
<keyword evidence="4" id="KW-1185">Reference proteome</keyword>
<organism evidence="3 4">
    <name type="scientific">Microbacterium hydrocarbonoxydans</name>
    <dbReference type="NCBI Taxonomy" id="273678"/>
    <lineage>
        <taxon>Bacteria</taxon>
        <taxon>Bacillati</taxon>
        <taxon>Actinomycetota</taxon>
        <taxon>Actinomycetes</taxon>
        <taxon>Micrococcales</taxon>
        <taxon>Microbacteriaceae</taxon>
        <taxon>Microbacterium</taxon>
    </lineage>
</organism>
<evidence type="ECO:0000313" key="3">
    <source>
        <dbReference type="EMBL" id="KJL48733.1"/>
    </source>
</evidence>
<reference evidence="3 4" key="1">
    <citation type="submission" date="2015-02" db="EMBL/GenBank/DDBJ databases">
        <title>Draft genome sequences of ten Microbacterium spp. with emphasis on heavy metal contaminated environments.</title>
        <authorList>
            <person name="Corretto E."/>
        </authorList>
    </citation>
    <scope>NUCLEOTIDE SEQUENCE [LARGE SCALE GENOMIC DNA]</scope>
    <source>
        <strain evidence="3 4">SA35</strain>
    </source>
</reference>
<dbReference type="OrthoDB" id="366726at2"/>
<evidence type="ECO:0008006" key="5">
    <source>
        <dbReference type="Google" id="ProtNLM"/>
    </source>
</evidence>
<dbReference type="Pfam" id="PF13531">
    <property type="entry name" value="SBP_bac_11"/>
    <property type="match status" value="1"/>
</dbReference>
<dbReference type="Gene3D" id="3.40.190.10">
    <property type="entry name" value="Periplasmic binding protein-like II"/>
    <property type="match status" value="2"/>
</dbReference>
<evidence type="ECO:0000256" key="2">
    <source>
        <dbReference type="SAM" id="SignalP"/>
    </source>
</evidence>
<keyword evidence="1 2" id="KW-0732">Signal</keyword>
<dbReference type="PANTHER" id="PTHR30006">
    <property type="entry name" value="THIAMINE-BINDING PERIPLASMIC PROTEIN-RELATED"/>
    <property type="match status" value="1"/>
</dbReference>